<reference evidence="1" key="1">
    <citation type="submission" date="2021-06" db="EMBL/GenBank/DDBJ databases">
        <authorList>
            <person name="Kallberg Y."/>
            <person name="Tangrot J."/>
            <person name="Rosling A."/>
        </authorList>
    </citation>
    <scope>NUCLEOTIDE SEQUENCE</scope>
    <source>
        <strain evidence="1">FL130A</strain>
    </source>
</reference>
<accession>A0A9N9HCB2</accession>
<feature type="non-terminal residue" evidence="1">
    <location>
        <position position="62"/>
    </location>
</feature>
<protein>
    <submittedName>
        <fullName evidence="1">3736_t:CDS:1</fullName>
    </submittedName>
</protein>
<dbReference type="EMBL" id="CAJVPS010011133">
    <property type="protein sequence ID" value="CAG8663078.1"/>
    <property type="molecule type" value="Genomic_DNA"/>
</dbReference>
<dbReference type="AlphaFoldDB" id="A0A9N9HCB2"/>
<dbReference type="OrthoDB" id="2432609at2759"/>
<evidence type="ECO:0000313" key="1">
    <source>
        <dbReference type="EMBL" id="CAG8663078.1"/>
    </source>
</evidence>
<gene>
    <name evidence="1" type="ORF">ALEPTO_LOCUS10383</name>
</gene>
<keyword evidence="2" id="KW-1185">Reference proteome</keyword>
<name>A0A9N9HCB2_9GLOM</name>
<proteinExistence type="predicted"/>
<sequence>PSYETVVSWVNASWNAVDIGLIQRAFKICDDSEIIKEIDLNDNTEDNYYNEQEMNYPNVWDD</sequence>
<organism evidence="1 2">
    <name type="scientific">Ambispora leptoticha</name>
    <dbReference type="NCBI Taxonomy" id="144679"/>
    <lineage>
        <taxon>Eukaryota</taxon>
        <taxon>Fungi</taxon>
        <taxon>Fungi incertae sedis</taxon>
        <taxon>Mucoromycota</taxon>
        <taxon>Glomeromycotina</taxon>
        <taxon>Glomeromycetes</taxon>
        <taxon>Archaeosporales</taxon>
        <taxon>Ambisporaceae</taxon>
        <taxon>Ambispora</taxon>
    </lineage>
</organism>
<dbReference type="Proteomes" id="UP000789508">
    <property type="component" value="Unassembled WGS sequence"/>
</dbReference>
<evidence type="ECO:0000313" key="2">
    <source>
        <dbReference type="Proteomes" id="UP000789508"/>
    </source>
</evidence>
<comment type="caution">
    <text evidence="1">The sequence shown here is derived from an EMBL/GenBank/DDBJ whole genome shotgun (WGS) entry which is preliminary data.</text>
</comment>